<keyword evidence="8 11" id="KW-0594">Phospholipid biosynthesis</keyword>
<name>A0A085LVF0_9BILA</name>
<dbReference type="EMBL" id="KL363281">
    <property type="protein sequence ID" value="KFD48946.1"/>
    <property type="molecule type" value="Genomic_DNA"/>
</dbReference>
<evidence type="ECO:0000256" key="11">
    <source>
        <dbReference type="RuleBase" id="RU365024"/>
    </source>
</evidence>
<reference evidence="13 14" key="1">
    <citation type="journal article" date="2014" name="Nat. Genet.">
        <title>Genome and transcriptome of the porcine whipworm Trichuris suis.</title>
        <authorList>
            <person name="Jex A.R."/>
            <person name="Nejsum P."/>
            <person name="Schwarz E.M."/>
            <person name="Hu L."/>
            <person name="Young N.D."/>
            <person name="Hall R.S."/>
            <person name="Korhonen P.K."/>
            <person name="Liao S."/>
            <person name="Thamsborg S."/>
            <person name="Xia J."/>
            <person name="Xu P."/>
            <person name="Wang S."/>
            <person name="Scheerlinck J.P."/>
            <person name="Hofmann A."/>
            <person name="Sternberg P.W."/>
            <person name="Wang J."/>
            <person name="Gasser R.B."/>
        </authorList>
    </citation>
    <scope>NUCLEOTIDE SEQUENCE [LARGE SCALE GENOMIC DNA]</scope>
    <source>
        <strain evidence="13">DCEP-RM93M</strain>
    </source>
</reference>
<dbReference type="Gene3D" id="3.30.870.10">
    <property type="entry name" value="Endonuclease Chain A"/>
    <property type="match status" value="2"/>
</dbReference>
<comment type="catalytic activity">
    <reaction evidence="10 11">
        <text>a CDP-1,2-diacyl-sn-glycerol + sn-glycerol 3-phosphate = a 1,2-diacyl-sn-glycero-3-phospho-(1'-sn-glycero-3'-phosphate) + CMP + H(+)</text>
        <dbReference type="Rhea" id="RHEA:12593"/>
        <dbReference type="ChEBI" id="CHEBI:15378"/>
        <dbReference type="ChEBI" id="CHEBI:57597"/>
        <dbReference type="ChEBI" id="CHEBI:58332"/>
        <dbReference type="ChEBI" id="CHEBI:60110"/>
        <dbReference type="ChEBI" id="CHEBI:60377"/>
        <dbReference type="EC" id="2.7.8.5"/>
    </reaction>
</comment>
<keyword evidence="5 11" id="KW-0808">Transferase</keyword>
<dbReference type="PROSITE" id="PS50035">
    <property type="entry name" value="PLD"/>
    <property type="match status" value="1"/>
</dbReference>
<dbReference type="EC" id="2.7.8.5" evidence="11"/>
<evidence type="ECO:0000256" key="6">
    <source>
        <dbReference type="ARBA" id="ARBA00022737"/>
    </source>
</evidence>
<gene>
    <name evidence="13" type="ORF">M513_10187</name>
</gene>
<evidence type="ECO:0000256" key="4">
    <source>
        <dbReference type="ARBA" id="ARBA00022516"/>
    </source>
</evidence>
<comment type="similarity">
    <text evidence="3 11">Belongs to the CDP-alcohol phosphatidyltransferase class-II family.</text>
</comment>
<keyword evidence="11" id="KW-0547">Nucleotide-binding</keyword>
<dbReference type="CDD" id="cd09135">
    <property type="entry name" value="PLDc_PGS1_euk_1"/>
    <property type="match status" value="1"/>
</dbReference>
<comment type="subcellular location">
    <subcellularLocation>
        <location evidence="11">Mitochondrion</location>
    </subcellularLocation>
</comment>
<dbReference type="GO" id="GO:0005739">
    <property type="term" value="C:mitochondrion"/>
    <property type="evidence" value="ECO:0007669"/>
    <property type="project" value="UniProtKB-SubCell"/>
</dbReference>
<evidence type="ECO:0000256" key="1">
    <source>
        <dbReference type="ARBA" id="ARBA00003537"/>
    </source>
</evidence>
<dbReference type="Proteomes" id="UP000030764">
    <property type="component" value="Unassembled WGS sequence"/>
</dbReference>
<accession>A0A085LVF0</accession>
<keyword evidence="6" id="KW-0677">Repeat</keyword>
<evidence type="ECO:0000256" key="7">
    <source>
        <dbReference type="ARBA" id="ARBA00023098"/>
    </source>
</evidence>
<feature type="domain" description="PLD phosphodiesterase" evidence="12">
    <location>
        <begin position="151"/>
        <end position="177"/>
    </location>
</feature>
<comment type="function">
    <text evidence="1 11">Functions in the biosynthesis of the anionic phospholipids phosphatidylglycerol and cardiolipin.</text>
</comment>
<dbReference type="CDD" id="cd09137">
    <property type="entry name" value="PLDc_PGS1_euk_2"/>
    <property type="match status" value="1"/>
</dbReference>
<dbReference type="PANTHER" id="PTHR12586">
    <property type="entry name" value="CDP-DIACYLGLYCEROL--SERINE O-PHOSPHATIDYLTRANSFERASE"/>
    <property type="match status" value="1"/>
</dbReference>
<evidence type="ECO:0000313" key="13">
    <source>
        <dbReference type="EMBL" id="KFD48946.1"/>
    </source>
</evidence>
<evidence type="ECO:0000259" key="12">
    <source>
        <dbReference type="PROSITE" id="PS50035"/>
    </source>
</evidence>
<dbReference type="SMART" id="SM00155">
    <property type="entry name" value="PLDc"/>
    <property type="match status" value="2"/>
</dbReference>
<keyword evidence="11" id="KW-0496">Mitochondrion</keyword>
<evidence type="ECO:0000256" key="5">
    <source>
        <dbReference type="ARBA" id="ARBA00022679"/>
    </source>
</evidence>
<comment type="pathway">
    <text evidence="2 11">Phospholipid metabolism; phosphatidylglycerol biosynthesis; phosphatidylglycerol from CDP-diacylglycerol: step 1/2.</text>
</comment>
<evidence type="ECO:0000256" key="2">
    <source>
        <dbReference type="ARBA" id="ARBA00005042"/>
    </source>
</evidence>
<keyword evidence="14" id="KW-1185">Reference proteome</keyword>
<evidence type="ECO:0000256" key="3">
    <source>
        <dbReference type="ARBA" id="ARBA00010682"/>
    </source>
</evidence>
<evidence type="ECO:0000313" key="14">
    <source>
        <dbReference type="Proteomes" id="UP000030764"/>
    </source>
</evidence>
<evidence type="ECO:0000256" key="8">
    <source>
        <dbReference type="ARBA" id="ARBA00023209"/>
    </source>
</evidence>
<organism evidence="13 14">
    <name type="scientific">Trichuris suis</name>
    <name type="common">pig whipworm</name>
    <dbReference type="NCBI Taxonomy" id="68888"/>
    <lineage>
        <taxon>Eukaryota</taxon>
        <taxon>Metazoa</taxon>
        <taxon>Ecdysozoa</taxon>
        <taxon>Nematoda</taxon>
        <taxon>Enoplea</taxon>
        <taxon>Dorylaimia</taxon>
        <taxon>Trichinellida</taxon>
        <taxon>Trichuridae</taxon>
        <taxon>Trichuris</taxon>
    </lineage>
</organism>
<sequence length="580" mass="66582">MSALVEGLVFKDNPFFYLNGDAVSIIRSPDEFFSKLKGLVGTAKTRIHFASLYFGTGEKEDELVRCDVFPVLCLLSFLEVSCFLESFSKNSDLRGTVLLDYCRASRGESNSCTKLLSLKKQFPNRFDVALFHSPLLRNFWKKVLPQRWNEIIGVQHMKIYVIDDCIIISGANLSTNYFTNRQDRYVLLRNANLADFYVDLINLVARMSFRLTPNGAVTLHDSCPEHPYNGSYSRFCKILKRDIQCLLERWRTKQQNAVTHNCDTVVYPLVQLGAVGLHTDDQVIIQFVRDTDQSDQYDLYLASGYFNPTRAYADALLNTSKHCHLLLASREFEMNRIVMMDDATVQRPHAGLAHQVALGEINEEDIAELLESHDEGLSNSDLLEIERQLTEDQEAPEPRNPEQAKTLSTKDLSEAFRLLENAMASFTQKDPQQERSAQSNGFYGAKGFSRQVPHIYLSYVYDFLNDIVRRDQQHRLLLTEYARDGWTFHAKGIWLRGTKSDSPYYTIIGSSNFGCRSILRDLESQLVMVTENGALKRELQNECDSLFMFGKRIITTDVVRNYFGVNFFIRLVARLLKNYF</sequence>
<dbReference type="InterPro" id="IPR016270">
    <property type="entry name" value="PGS1"/>
</dbReference>
<dbReference type="GO" id="GO:0008444">
    <property type="term" value="F:CDP-diacylglycerol-glycerol-3-phosphate 3-phosphatidyltransferase activity"/>
    <property type="evidence" value="ECO:0007669"/>
    <property type="project" value="UniProtKB-EC"/>
</dbReference>
<keyword evidence="7 11" id="KW-0443">Lipid metabolism</keyword>
<dbReference type="AlphaFoldDB" id="A0A085LVF0"/>
<dbReference type="PIRSF" id="PIRSF000850">
    <property type="entry name" value="Phospholipase_D_PSS"/>
    <property type="match status" value="1"/>
</dbReference>
<keyword evidence="11" id="KW-0067">ATP-binding</keyword>
<dbReference type="InterPro" id="IPR001736">
    <property type="entry name" value="PLipase_D/transphosphatidylase"/>
</dbReference>
<keyword evidence="4 11" id="KW-0444">Lipid biosynthesis</keyword>
<dbReference type="UniPathway" id="UPA00084">
    <property type="reaction ID" value="UER00503"/>
</dbReference>
<evidence type="ECO:0000256" key="9">
    <source>
        <dbReference type="ARBA" id="ARBA00023264"/>
    </source>
</evidence>
<dbReference type="PANTHER" id="PTHR12586:SF1">
    <property type="entry name" value="CDP-DIACYLGLYCEROL--GLYCEROL-3-PHOSPHATE 3-PHOSPHATIDYLTRANSFERASE, MITOCHONDRIAL"/>
    <property type="match status" value="1"/>
</dbReference>
<keyword evidence="9 11" id="KW-1208">Phospholipid metabolism</keyword>
<protein>
    <recommendedName>
        <fullName evidence="11">CDP-diacylglycerol--glycerol-3-phosphate 3-phosphatidyltransferase</fullName>
        <ecNumber evidence="11">2.7.8.5</ecNumber>
    </recommendedName>
</protein>
<proteinExistence type="inferred from homology"/>
<dbReference type="GO" id="GO:0005524">
    <property type="term" value="F:ATP binding"/>
    <property type="evidence" value="ECO:0007669"/>
    <property type="project" value="UniProtKB-KW"/>
</dbReference>
<evidence type="ECO:0000256" key="10">
    <source>
        <dbReference type="ARBA" id="ARBA00048586"/>
    </source>
</evidence>
<dbReference type="SUPFAM" id="SSF56024">
    <property type="entry name" value="Phospholipase D/nuclease"/>
    <property type="match status" value="1"/>
</dbReference>
<dbReference type="GO" id="GO:0032049">
    <property type="term" value="P:cardiolipin biosynthetic process"/>
    <property type="evidence" value="ECO:0007669"/>
    <property type="project" value="InterPro"/>
</dbReference>